<dbReference type="EMBL" id="JAVAIM010000001">
    <property type="protein sequence ID" value="MDP4575379.1"/>
    <property type="molecule type" value="Genomic_DNA"/>
</dbReference>
<gene>
    <name evidence="2" type="ORF">Q9K02_09555</name>
</gene>
<comment type="caution">
    <text evidence="2">The sequence shown here is derived from an EMBL/GenBank/DDBJ whole genome shotgun (WGS) entry which is preliminary data.</text>
</comment>
<evidence type="ECO:0000313" key="2">
    <source>
        <dbReference type="EMBL" id="MDP4575379.1"/>
    </source>
</evidence>
<dbReference type="Proteomes" id="UP001240639">
    <property type="component" value="Unassembled WGS sequence"/>
</dbReference>
<feature type="domain" description="AB hydrolase-1" evidence="1">
    <location>
        <begin position="29"/>
        <end position="243"/>
    </location>
</feature>
<evidence type="ECO:0000259" key="1">
    <source>
        <dbReference type="Pfam" id="PF12697"/>
    </source>
</evidence>
<dbReference type="Pfam" id="PF12697">
    <property type="entry name" value="Abhydrolase_6"/>
    <property type="match status" value="1"/>
</dbReference>
<dbReference type="SUPFAM" id="SSF53474">
    <property type="entry name" value="alpha/beta-Hydrolases"/>
    <property type="match status" value="1"/>
</dbReference>
<dbReference type="InterPro" id="IPR029058">
    <property type="entry name" value="AB_hydrolase_fold"/>
</dbReference>
<reference evidence="2 3" key="1">
    <citation type="submission" date="2023-08" db="EMBL/GenBank/DDBJ databases">
        <title>genomic of G39.</title>
        <authorList>
            <person name="Wang Y."/>
        </authorList>
    </citation>
    <scope>NUCLEOTIDE SEQUENCE [LARGE SCALE GENOMIC DNA]</scope>
    <source>
        <strain evidence="2 3">G39</strain>
    </source>
</reference>
<dbReference type="InterPro" id="IPR017531">
    <property type="entry name" value="Hydrolase-1_PEP"/>
</dbReference>
<keyword evidence="3" id="KW-1185">Reference proteome</keyword>
<accession>A0ABT9HQE4</accession>
<evidence type="ECO:0000313" key="3">
    <source>
        <dbReference type="Proteomes" id="UP001240639"/>
    </source>
</evidence>
<protein>
    <submittedName>
        <fullName evidence="2">Hydrolase 1, exosortase A system-associated</fullName>
    </submittedName>
</protein>
<dbReference type="RefSeq" id="WP_305932687.1">
    <property type="nucleotide sequence ID" value="NZ_JAVAIM010000001.1"/>
</dbReference>
<dbReference type="NCBIfam" id="TIGR03100">
    <property type="entry name" value="hydr1_PEP"/>
    <property type="match status" value="1"/>
</dbReference>
<dbReference type="InterPro" id="IPR000073">
    <property type="entry name" value="AB_hydrolase_1"/>
</dbReference>
<dbReference type="GO" id="GO:0016787">
    <property type="term" value="F:hydrolase activity"/>
    <property type="evidence" value="ECO:0007669"/>
    <property type="project" value="UniProtKB-KW"/>
</dbReference>
<sequence length="258" mass="27687">MSRLPLTFECQGKRCGATLDSAPGTTGLLMVSGGNEVRAGAFNGASRLAREIATKAFPVFRFDRRGIGDSEGENRGYRKSRKDIAAALLAFRALAPQVERVVAFGNCDAATALMLASGAECDALVLSNPWVIDDETDTTPSPAAIRSRYASKLANPAELKRLLTGKVDLRKLVRGLGRAAQPRPTASSLAEEAREGLAAFLGPVTILLAENDRTALHFAEQWDDSDTRIRRCPNAGHAYAGEAAHVWLRAQLLEALRA</sequence>
<proteinExistence type="predicted"/>
<name>A0ABT9HQE4_9SPHN</name>
<organism evidence="2 3">
    <name type="scientific">Qipengyuania profundimaris</name>
    <dbReference type="NCBI Taxonomy" id="3067652"/>
    <lineage>
        <taxon>Bacteria</taxon>
        <taxon>Pseudomonadati</taxon>
        <taxon>Pseudomonadota</taxon>
        <taxon>Alphaproteobacteria</taxon>
        <taxon>Sphingomonadales</taxon>
        <taxon>Erythrobacteraceae</taxon>
        <taxon>Qipengyuania</taxon>
    </lineage>
</organism>
<keyword evidence="2" id="KW-0378">Hydrolase</keyword>
<dbReference type="Gene3D" id="3.40.50.1820">
    <property type="entry name" value="alpha/beta hydrolase"/>
    <property type="match status" value="1"/>
</dbReference>